<dbReference type="SUPFAM" id="SSF52172">
    <property type="entry name" value="CheY-like"/>
    <property type="match status" value="1"/>
</dbReference>
<protein>
    <submittedName>
        <fullName evidence="6">Probable transcriptional regulatory protein YehT</fullName>
    </submittedName>
</protein>
<dbReference type="EMBL" id="MXAP01000154">
    <property type="protein sequence ID" value="OPH33914.1"/>
    <property type="molecule type" value="Genomic_DNA"/>
</dbReference>
<reference evidence="5 7" key="1">
    <citation type="submission" date="2017-03" db="EMBL/GenBank/DDBJ databases">
        <title>Draft genome sequence of Moraxella equi CCUG 4950T type strain.</title>
        <authorList>
            <person name="Salva-Serra F."/>
            <person name="Engstrom-Jakobsson H."/>
            <person name="Thorell K."/>
            <person name="Jaen-Luchoro D."/>
            <person name="Gonzales-Siles L."/>
            <person name="Karlsson R."/>
            <person name="Yazdan S."/>
            <person name="Boulund F."/>
            <person name="Johnning A."/>
            <person name="Engstrand L."/>
            <person name="Kristiansson E."/>
            <person name="Moore E."/>
        </authorList>
    </citation>
    <scope>NUCLEOTIDE SEQUENCE [LARGE SCALE GENOMIC DNA]</scope>
    <source>
        <strain evidence="5 7">CCUG 4950</strain>
    </source>
</reference>
<proteinExistence type="predicted"/>
<evidence type="ECO:0000259" key="4">
    <source>
        <dbReference type="PROSITE" id="PS50930"/>
    </source>
</evidence>
<dbReference type="Proteomes" id="UP000254618">
    <property type="component" value="Unassembled WGS sequence"/>
</dbReference>
<feature type="domain" description="Response regulatory" evidence="3">
    <location>
        <begin position="2"/>
        <end position="115"/>
    </location>
</feature>
<dbReference type="InterPro" id="IPR046947">
    <property type="entry name" value="LytR-like"/>
</dbReference>
<dbReference type="SMART" id="SM00448">
    <property type="entry name" value="REC"/>
    <property type="match status" value="1"/>
</dbReference>
<comment type="caution">
    <text evidence="2">Lacks conserved residue(s) required for the propagation of feature annotation.</text>
</comment>
<evidence type="ECO:0000256" key="1">
    <source>
        <dbReference type="ARBA" id="ARBA00023012"/>
    </source>
</evidence>
<dbReference type="PANTHER" id="PTHR37299:SF1">
    <property type="entry name" value="STAGE 0 SPORULATION PROTEIN A HOMOLOG"/>
    <property type="match status" value="1"/>
</dbReference>
<dbReference type="PROSITE" id="PS50110">
    <property type="entry name" value="RESPONSE_REGULATORY"/>
    <property type="match status" value="1"/>
</dbReference>
<dbReference type="Gene3D" id="3.40.50.2300">
    <property type="match status" value="1"/>
</dbReference>
<sequence length="244" mass="27958">MKILICENEPVLRKHIHTVIQALGGEVVGQPECLESAYPLIMEHQPEALIVNAHFDRIDEFCQKLTQESKYPPALIFFGLDDVHSILTALKCGASDYLLIPLKETDIKNALQKCCRINAAQQASLNEKNGKSGRTRQYIAARTHRGVELISLSDVYYFTADQKYVKVRHKNGVVLIDETLKDLEEEFEGIMFRIHRNALINLDYLDLLETVDSGQYQVRFRGMPEKLSVSRRHLPMLREKIHSI</sequence>
<evidence type="ECO:0000313" key="8">
    <source>
        <dbReference type="Proteomes" id="UP000254618"/>
    </source>
</evidence>
<gene>
    <name evidence="6" type="primary">yehT</name>
    <name evidence="5" type="ORF">B5J93_12365</name>
    <name evidence="6" type="ORF">NCTC11012_02627</name>
</gene>
<dbReference type="GO" id="GO:0003677">
    <property type="term" value="F:DNA binding"/>
    <property type="evidence" value="ECO:0007669"/>
    <property type="project" value="InterPro"/>
</dbReference>
<dbReference type="Gene3D" id="2.40.50.1020">
    <property type="entry name" value="LytTr DNA-binding domain"/>
    <property type="match status" value="1"/>
</dbReference>
<evidence type="ECO:0000259" key="3">
    <source>
        <dbReference type="PROSITE" id="PS50110"/>
    </source>
</evidence>
<dbReference type="GO" id="GO:0000156">
    <property type="term" value="F:phosphorelay response regulator activity"/>
    <property type="evidence" value="ECO:0007669"/>
    <property type="project" value="InterPro"/>
</dbReference>
<dbReference type="RefSeq" id="WP_079326648.1">
    <property type="nucleotide sequence ID" value="NZ_MXAP01000154.1"/>
</dbReference>
<evidence type="ECO:0000313" key="7">
    <source>
        <dbReference type="Proteomes" id="UP000190777"/>
    </source>
</evidence>
<dbReference type="Proteomes" id="UP000190777">
    <property type="component" value="Unassembled WGS sequence"/>
</dbReference>
<dbReference type="PANTHER" id="PTHR37299">
    <property type="entry name" value="TRANSCRIPTIONAL REGULATOR-RELATED"/>
    <property type="match status" value="1"/>
</dbReference>
<dbReference type="Pfam" id="PF00072">
    <property type="entry name" value="Response_reg"/>
    <property type="match status" value="1"/>
</dbReference>
<dbReference type="Pfam" id="PF04397">
    <property type="entry name" value="LytTR"/>
    <property type="match status" value="1"/>
</dbReference>
<dbReference type="SMART" id="SM00850">
    <property type="entry name" value="LytTR"/>
    <property type="match status" value="1"/>
</dbReference>
<dbReference type="InterPro" id="IPR007492">
    <property type="entry name" value="LytTR_DNA-bd_dom"/>
</dbReference>
<keyword evidence="7" id="KW-1185">Reference proteome</keyword>
<dbReference type="AlphaFoldDB" id="A0A378QU15"/>
<organism evidence="6 8">
    <name type="scientific">Moraxella equi</name>
    <dbReference type="NCBI Taxonomy" id="60442"/>
    <lineage>
        <taxon>Bacteria</taxon>
        <taxon>Pseudomonadati</taxon>
        <taxon>Pseudomonadota</taxon>
        <taxon>Gammaproteobacteria</taxon>
        <taxon>Moraxellales</taxon>
        <taxon>Moraxellaceae</taxon>
        <taxon>Moraxella</taxon>
    </lineage>
</organism>
<dbReference type="InterPro" id="IPR001789">
    <property type="entry name" value="Sig_transdc_resp-reg_receiver"/>
</dbReference>
<feature type="domain" description="HTH LytTR-type" evidence="4">
    <location>
        <begin position="139"/>
        <end position="243"/>
    </location>
</feature>
<keyword evidence="1" id="KW-0902">Two-component regulatory system</keyword>
<evidence type="ECO:0000313" key="6">
    <source>
        <dbReference type="EMBL" id="STZ04355.1"/>
    </source>
</evidence>
<dbReference type="PROSITE" id="PS50930">
    <property type="entry name" value="HTH_LYTTR"/>
    <property type="match status" value="1"/>
</dbReference>
<accession>A0A378QU15</accession>
<evidence type="ECO:0000256" key="2">
    <source>
        <dbReference type="PROSITE-ProRule" id="PRU00169"/>
    </source>
</evidence>
<evidence type="ECO:0000313" key="5">
    <source>
        <dbReference type="EMBL" id="OPH33914.1"/>
    </source>
</evidence>
<dbReference type="InterPro" id="IPR011006">
    <property type="entry name" value="CheY-like_superfamily"/>
</dbReference>
<dbReference type="EMBL" id="UGQF01000001">
    <property type="protein sequence ID" value="STZ04355.1"/>
    <property type="molecule type" value="Genomic_DNA"/>
</dbReference>
<reference evidence="6 8" key="2">
    <citation type="submission" date="2018-06" db="EMBL/GenBank/DDBJ databases">
        <authorList>
            <consortium name="Pathogen Informatics"/>
            <person name="Doyle S."/>
        </authorList>
    </citation>
    <scope>NUCLEOTIDE SEQUENCE [LARGE SCALE GENOMIC DNA]</scope>
    <source>
        <strain evidence="6 8">NCTC11012</strain>
    </source>
</reference>
<name>A0A378QU15_9GAMM</name>